<organism evidence="1 2">
    <name type="scientific">Diphasiastrum complanatum</name>
    <name type="common">Issler's clubmoss</name>
    <name type="synonym">Lycopodium complanatum</name>
    <dbReference type="NCBI Taxonomy" id="34168"/>
    <lineage>
        <taxon>Eukaryota</taxon>
        <taxon>Viridiplantae</taxon>
        <taxon>Streptophyta</taxon>
        <taxon>Embryophyta</taxon>
        <taxon>Tracheophyta</taxon>
        <taxon>Lycopodiopsida</taxon>
        <taxon>Lycopodiales</taxon>
        <taxon>Lycopodiaceae</taxon>
        <taxon>Lycopodioideae</taxon>
        <taxon>Diphasiastrum</taxon>
    </lineage>
</organism>
<name>A0ACC2AI94_DIPCM</name>
<dbReference type="EMBL" id="CM055112">
    <property type="protein sequence ID" value="KAJ7517300.1"/>
    <property type="molecule type" value="Genomic_DNA"/>
</dbReference>
<sequence length="645" mass="73593">MMGEEAVDQELQLLRDENKQLLRSVQNLKELLAQTPGTVVQCGDLYEYKPVAPFLEKPWELRFFSLTSKTLSFWKSEAEAAGSHPQGRYSLDNWVIRLTELRDGKYVVFTIEDSAGDLLMRLSGGPGVEARRWVNALQLLGCKIVPELSTWESDLSSEITSTQEINESEDDASDKASGLRQRKGAVTKQSGPLQKQAVTPQSDDSSSMQNSGRSEAVVKYDLRPSSLAHKRLKDSPLSSDAIFKQSHAGLFNLCIVVLLAVNSRLIIENIMKYGLLIQSGFWFSPKSAKDWPLLMCGLTLSICPLLAYLTEKLRAHSYISERALVFMHIINCTVEIAYPMYVVGRGHSELLPGVILMEIAITGWLKLVSYAHANADLRLLALSGKKPETPMNVSLIEYPQNITLANMAYFIVAPTLCYQPSYPRSSTLRKGWVLRQVVKLIVFTSLMGFIVEQYINPIIKSSQHPLKGNYLYAIERVLKLSIPVLYVWLCMFYTFFHLWFNIVAEITFFGDREFYKDWWNAKTVDEYWRMWNMPVHRWLVRHVYFPCIRHGASKHMASIATFAVSAIFHEICIGTPCHMLRAWAFLGMMLQVPLVVLTNWLQRKFQSSIVGNMIFWFFFCIVGQPMCILLYYHDLVQQQQVPTAT</sequence>
<gene>
    <name evidence="1" type="ORF">O6H91_21G017500</name>
</gene>
<keyword evidence="2" id="KW-1185">Reference proteome</keyword>
<evidence type="ECO:0000313" key="2">
    <source>
        <dbReference type="Proteomes" id="UP001162992"/>
    </source>
</evidence>
<reference evidence="2" key="1">
    <citation type="journal article" date="2024" name="Proc. Natl. Acad. Sci. U.S.A.">
        <title>Extraordinary preservation of gene collinearity over three hundred million years revealed in homosporous lycophytes.</title>
        <authorList>
            <person name="Li C."/>
            <person name="Wickell D."/>
            <person name="Kuo L.Y."/>
            <person name="Chen X."/>
            <person name="Nie B."/>
            <person name="Liao X."/>
            <person name="Peng D."/>
            <person name="Ji J."/>
            <person name="Jenkins J."/>
            <person name="Williams M."/>
            <person name="Shu S."/>
            <person name="Plott C."/>
            <person name="Barry K."/>
            <person name="Rajasekar S."/>
            <person name="Grimwood J."/>
            <person name="Han X."/>
            <person name="Sun S."/>
            <person name="Hou Z."/>
            <person name="He W."/>
            <person name="Dai G."/>
            <person name="Sun C."/>
            <person name="Schmutz J."/>
            <person name="Leebens-Mack J.H."/>
            <person name="Li F.W."/>
            <person name="Wang L."/>
        </authorList>
    </citation>
    <scope>NUCLEOTIDE SEQUENCE [LARGE SCALE GENOMIC DNA]</scope>
    <source>
        <strain evidence="2">cv. PW_Plant_1</strain>
    </source>
</reference>
<comment type="caution">
    <text evidence="1">The sequence shown here is derived from an EMBL/GenBank/DDBJ whole genome shotgun (WGS) entry which is preliminary data.</text>
</comment>
<protein>
    <submittedName>
        <fullName evidence="1">Uncharacterized protein</fullName>
    </submittedName>
</protein>
<proteinExistence type="predicted"/>
<evidence type="ECO:0000313" key="1">
    <source>
        <dbReference type="EMBL" id="KAJ7517300.1"/>
    </source>
</evidence>
<accession>A0ACC2AI94</accession>
<dbReference type="Proteomes" id="UP001162992">
    <property type="component" value="Chromosome 21"/>
</dbReference>